<gene>
    <name evidence="2" type="ORF">UFOVP574_44</name>
</gene>
<proteinExistence type="predicted"/>
<reference evidence="2" key="1">
    <citation type="submission" date="2020-04" db="EMBL/GenBank/DDBJ databases">
        <authorList>
            <person name="Chiriac C."/>
            <person name="Salcher M."/>
            <person name="Ghai R."/>
            <person name="Kavagutti S V."/>
        </authorList>
    </citation>
    <scope>NUCLEOTIDE SEQUENCE</scope>
</reference>
<sequence>MNPRNLPCNSPRRDISGGKKSVVRACANGQSKVIRFGDANMTIKKSSPARKKSYCARSGGIKGTTNKLSANYWSRKAWSC</sequence>
<evidence type="ECO:0000256" key="1">
    <source>
        <dbReference type="SAM" id="MobiDB-lite"/>
    </source>
</evidence>
<protein>
    <submittedName>
        <fullName evidence="2">Uncharacterized protein</fullName>
    </submittedName>
</protein>
<dbReference type="EMBL" id="LR796549">
    <property type="protein sequence ID" value="CAB4150874.1"/>
    <property type="molecule type" value="Genomic_DNA"/>
</dbReference>
<evidence type="ECO:0000313" key="2">
    <source>
        <dbReference type="EMBL" id="CAB4150874.1"/>
    </source>
</evidence>
<organism evidence="2">
    <name type="scientific">uncultured Caudovirales phage</name>
    <dbReference type="NCBI Taxonomy" id="2100421"/>
    <lineage>
        <taxon>Viruses</taxon>
        <taxon>Duplodnaviria</taxon>
        <taxon>Heunggongvirae</taxon>
        <taxon>Uroviricota</taxon>
        <taxon>Caudoviricetes</taxon>
        <taxon>Peduoviridae</taxon>
        <taxon>Maltschvirus</taxon>
        <taxon>Maltschvirus maltsch</taxon>
    </lineage>
</organism>
<name>A0A6J5MVB9_9CAUD</name>
<accession>A0A6J5MVB9</accession>
<feature type="region of interest" description="Disordered" evidence="1">
    <location>
        <begin position="1"/>
        <end position="20"/>
    </location>
</feature>